<organism evidence="1">
    <name type="scientific">Picea sitchensis</name>
    <name type="common">Sitka spruce</name>
    <name type="synonym">Pinus sitchensis</name>
    <dbReference type="NCBI Taxonomy" id="3332"/>
    <lineage>
        <taxon>Eukaryota</taxon>
        <taxon>Viridiplantae</taxon>
        <taxon>Streptophyta</taxon>
        <taxon>Embryophyta</taxon>
        <taxon>Tracheophyta</taxon>
        <taxon>Spermatophyta</taxon>
        <taxon>Pinopsida</taxon>
        <taxon>Pinidae</taxon>
        <taxon>Conifers I</taxon>
        <taxon>Pinales</taxon>
        <taxon>Pinaceae</taxon>
        <taxon>Picea</taxon>
    </lineage>
</organism>
<name>D5AAV1_PICSI</name>
<accession>D5AAV1</accession>
<reference evidence="1" key="1">
    <citation type="submission" date="2010-04" db="EMBL/GenBank/DDBJ databases">
        <authorList>
            <person name="Reid K.E."/>
            <person name="Liao N."/>
            <person name="Chan S."/>
            <person name="Docking R."/>
            <person name="Taylor G."/>
            <person name="Moore R."/>
            <person name="Mayo M."/>
            <person name="Munro S."/>
            <person name="King J."/>
            <person name="Yanchuk A."/>
            <person name="Holt R."/>
            <person name="Jones S."/>
            <person name="Marra M."/>
            <person name="Ritland C.E."/>
            <person name="Ritland K."/>
            <person name="Bohlmann J."/>
        </authorList>
    </citation>
    <scope>NUCLEOTIDE SEQUENCE</scope>
    <source>
        <tissue evidence="1">Bud</tissue>
    </source>
</reference>
<sequence length="85" mass="9416">MLVNDLQIAAMIERPTQDGLVNRKEIGNGVKLLMESEQGVQMRERAASLKLKLRSTCLASSHAVLDTFVDHLLAKPSEPPGWITF</sequence>
<dbReference type="AlphaFoldDB" id="D5AAV1"/>
<proteinExistence type="evidence at transcript level"/>
<protein>
    <submittedName>
        <fullName evidence="1">Uncharacterized protein</fullName>
    </submittedName>
</protein>
<dbReference type="SUPFAM" id="SSF53756">
    <property type="entry name" value="UDP-Glycosyltransferase/glycogen phosphorylase"/>
    <property type="match status" value="1"/>
</dbReference>
<dbReference type="Gene3D" id="3.40.50.2000">
    <property type="entry name" value="Glycogen Phosphorylase B"/>
    <property type="match status" value="1"/>
</dbReference>
<evidence type="ECO:0000313" key="1">
    <source>
        <dbReference type="EMBL" id="ADE76670.1"/>
    </source>
</evidence>
<dbReference type="EMBL" id="BT123345">
    <property type="protein sequence ID" value="ADE76670.1"/>
    <property type="molecule type" value="mRNA"/>
</dbReference>